<feature type="transmembrane region" description="Helical" evidence="1">
    <location>
        <begin position="121"/>
        <end position="146"/>
    </location>
</feature>
<dbReference type="PANTHER" id="PTHR12371">
    <property type="entry name" value="TRANSLOCATION ASSOCIATED MEMBRANE PROTEIN"/>
    <property type="match status" value="1"/>
</dbReference>
<evidence type="ECO:0000313" key="2">
    <source>
        <dbReference type="EMBL" id="KAA3679508.1"/>
    </source>
</evidence>
<keyword evidence="1" id="KW-1133">Transmembrane helix</keyword>
<dbReference type="GO" id="GO:0005789">
    <property type="term" value="C:endoplasmic reticulum membrane"/>
    <property type="evidence" value="ECO:0007669"/>
    <property type="project" value="TreeGrafter"/>
</dbReference>
<dbReference type="InterPro" id="IPR016447">
    <property type="entry name" value="Translocation_assoc_membrane"/>
</dbReference>
<gene>
    <name evidence="2" type="ORF">DEA37_0007385</name>
</gene>
<dbReference type="GO" id="GO:0006616">
    <property type="term" value="P:SRP-dependent cotranslational protein targeting to membrane, translocation"/>
    <property type="evidence" value="ECO:0007669"/>
    <property type="project" value="InterPro"/>
</dbReference>
<reference evidence="2 3" key="1">
    <citation type="journal article" date="2019" name="Gigascience">
        <title>Whole-genome sequence of the oriental lung fluke Paragonimus westermani.</title>
        <authorList>
            <person name="Oey H."/>
            <person name="Zakrzewski M."/>
            <person name="Narain K."/>
            <person name="Devi K.R."/>
            <person name="Agatsuma T."/>
            <person name="Nawaratna S."/>
            <person name="Gobert G.N."/>
            <person name="Jones M.K."/>
            <person name="Ragan M.A."/>
            <person name="McManus D.P."/>
            <person name="Krause L."/>
        </authorList>
    </citation>
    <scope>NUCLEOTIDE SEQUENCE [LARGE SCALE GENOMIC DNA]</scope>
    <source>
        <strain evidence="2 3">IND2009</strain>
    </source>
</reference>
<dbReference type="AlphaFoldDB" id="A0A5J4NWR2"/>
<comment type="caution">
    <text evidence="2">The sequence shown here is derived from an EMBL/GenBank/DDBJ whole genome shotgun (WGS) entry which is preliminary data.</text>
</comment>
<dbReference type="GO" id="GO:0045048">
    <property type="term" value="P:protein insertion into ER membrane"/>
    <property type="evidence" value="ECO:0007669"/>
    <property type="project" value="TreeGrafter"/>
</dbReference>
<evidence type="ECO:0000256" key="1">
    <source>
        <dbReference type="SAM" id="Phobius"/>
    </source>
</evidence>
<evidence type="ECO:0008006" key="4">
    <source>
        <dbReference type="Google" id="ProtNLM"/>
    </source>
</evidence>
<keyword evidence="1" id="KW-0812">Transmembrane</keyword>
<feature type="transmembrane region" description="Helical" evidence="1">
    <location>
        <begin position="82"/>
        <end position="101"/>
    </location>
</feature>
<organism evidence="2 3">
    <name type="scientific">Paragonimus westermani</name>
    <dbReference type="NCBI Taxonomy" id="34504"/>
    <lineage>
        <taxon>Eukaryota</taxon>
        <taxon>Metazoa</taxon>
        <taxon>Spiralia</taxon>
        <taxon>Lophotrochozoa</taxon>
        <taxon>Platyhelminthes</taxon>
        <taxon>Trematoda</taxon>
        <taxon>Digenea</taxon>
        <taxon>Plagiorchiida</taxon>
        <taxon>Troglotremata</taxon>
        <taxon>Troglotrematidae</taxon>
        <taxon>Paragonimus</taxon>
    </lineage>
</organism>
<feature type="transmembrane region" description="Helical" evidence="1">
    <location>
        <begin position="21"/>
        <end position="42"/>
    </location>
</feature>
<name>A0A5J4NWR2_9TREM</name>
<keyword evidence="3" id="KW-1185">Reference proteome</keyword>
<dbReference type="EMBL" id="QNGE01000716">
    <property type="protein sequence ID" value="KAA3679508.1"/>
    <property type="molecule type" value="Genomic_DNA"/>
</dbReference>
<protein>
    <recommendedName>
        <fullName evidence="4">TLC domain-containing protein</fullName>
    </recommendedName>
</protein>
<keyword evidence="1" id="KW-0472">Membrane</keyword>
<evidence type="ECO:0000313" key="3">
    <source>
        <dbReference type="Proteomes" id="UP000324629"/>
    </source>
</evidence>
<dbReference type="PANTHER" id="PTHR12371:SF11">
    <property type="entry name" value="TRANSLOCATING CHAIN-ASSOCIATED MEMBRANE PROTEIN"/>
    <property type="match status" value="1"/>
</dbReference>
<accession>A0A5J4NWR2</accession>
<dbReference type="Proteomes" id="UP000324629">
    <property type="component" value="Unassembled WGS sequence"/>
</dbReference>
<sequence length="167" mass="18906">MTVRPLRKKNKNQSYFSHEFIITNHGDIVSFVAMIIVMGLLYKITPNGLLFILTVGVIFVLFSSTLSSVLSPTLCFRNTYSMLSKLCIVLLIIHYSTDIFLHAARALHLAEYTKLASFGFTIWNILFLPVRMTCIILPFLVLHYGLGKHSVSKIDFSTGNFNTPTIR</sequence>
<proteinExistence type="predicted"/>
<feature type="transmembrane region" description="Helical" evidence="1">
    <location>
        <begin position="48"/>
        <end position="70"/>
    </location>
</feature>